<organism evidence="2 3">
    <name type="scientific">Pelagibacterium flavum</name>
    <dbReference type="NCBI Taxonomy" id="2984530"/>
    <lineage>
        <taxon>Bacteria</taxon>
        <taxon>Pseudomonadati</taxon>
        <taxon>Pseudomonadota</taxon>
        <taxon>Alphaproteobacteria</taxon>
        <taxon>Hyphomicrobiales</taxon>
        <taxon>Devosiaceae</taxon>
        <taxon>Pelagibacterium</taxon>
    </lineage>
</organism>
<keyword evidence="1" id="KW-0175">Coiled coil</keyword>
<feature type="coiled-coil region" evidence="1">
    <location>
        <begin position="43"/>
        <end position="80"/>
    </location>
</feature>
<proteinExistence type="predicted"/>
<gene>
    <name evidence="2" type="ORF">OF122_13075</name>
</gene>
<accession>A0ABY6IKG4</accession>
<dbReference type="Proteomes" id="UP001163882">
    <property type="component" value="Chromosome"/>
</dbReference>
<keyword evidence="3" id="KW-1185">Reference proteome</keyword>
<evidence type="ECO:0000256" key="1">
    <source>
        <dbReference type="SAM" id="Coils"/>
    </source>
</evidence>
<reference evidence="2" key="1">
    <citation type="submission" date="2022-10" db="EMBL/GenBank/DDBJ databases">
        <title>YIM 151497 complete genome.</title>
        <authorList>
            <person name="Chen X."/>
        </authorList>
    </citation>
    <scope>NUCLEOTIDE SEQUENCE</scope>
    <source>
        <strain evidence="2">YIM 151497</strain>
    </source>
</reference>
<name>A0ABY6IKG4_9HYPH</name>
<protein>
    <submittedName>
        <fullName evidence="2">Uncharacterized protein</fullName>
    </submittedName>
</protein>
<dbReference type="EMBL" id="CP107716">
    <property type="protein sequence ID" value="UYQ70991.1"/>
    <property type="molecule type" value="Genomic_DNA"/>
</dbReference>
<evidence type="ECO:0000313" key="2">
    <source>
        <dbReference type="EMBL" id="UYQ70991.1"/>
    </source>
</evidence>
<dbReference type="RefSeq" id="WP_264224655.1">
    <property type="nucleotide sequence ID" value="NZ_CP107716.1"/>
</dbReference>
<sequence>MTTAKIHSIDDQGPARRKTPAPILLACMKSDVDADRDHVTARLEHVRALRLHDEDAIKELERELERRRDAIAAIDAEEAELLKVDALLASKQYGLDRLLVEKK</sequence>
<evidence type="ECO:0000313" key="3">
    <source>
        <dbReference type="Proteomes" id="UP001163882"/>
    </source>
</evidence>